<dbReference type="Proteomes" id="UP000030017">
    <property type="component" value="Unassembled WGS sequence"/>
</dbReference>
<comment type="caution">
    <text evidence="2">The sequence shown here is derived from an EMBL/GenBank/DDBJ whole genome shotgun (WGS) entry which is preliminary data.</text>
</comment>
<dbReference type="AlphaFoldDB" id="A0A0A0EKR1"/>
<feature type="chain" id="PRO_5001969043" description="Copper amine oxidase" evidence="1">
    <location>
        <begin position="24"/>
        <end position="185"/>
    </location>
</feature>
<feature type="signal peptide" evidence="1">
    <location>
        <begin position="1"/>
        <end position="23"/>
    </location>
</feature>
<evidence type="ECO:0000256" key="1">
    <source>
        <dbReference type="SAM" id="SignalP"/>
    </source>
</evidence>
<keyword evidence="3" id="KW-1185">Reference proteome</keyword>
<evidence type="ECO:0000313" key="3">
    <source>
        <dbReference type="Proteomes" id="UP000030017"/>
    </source>
</evidence>
<accession>A0A0A0EKR1</accession>
<evidence type="ECO:0008006" key="4">
    <source>
        <dbReference type="Google" id="ProtNLM"/>
    </source>
</evidence>
<gene>
    <name evidence="2" type="ORF">N792_02425</name>
</gene>
<dbReference type="InterPro" id="IPR007332">
    <property type="entry name" value="DUF411"/>
</dbReference>
<dbReference type="eggNOG" id="COG3019">
    <property type="taxonomic scope" value="Bacteria"/>
</dbReference>
<name>A0A0A0EKR1_9GAMM</name>
<dbReference type="STRING" id="1122185.N792_02425"/>
<protein>
    <recommendedName>
        <fullName evidence="4">Copper amine oxidase</fullName>
    </recommendedName>
</protein>
<proteinExistence type="predicted"/>
<evidence type="ECO:0000313" key="2">
    <source>
        <dbReference type="EMBL" id="KGM50845.1"/>
    </source>
</evidence>
<dbReference type="PROSITE" id="PS51257">
    <property type="entry name" value="PROKAR_LIPOPROTEIN"/>
    <property type="match status" value="1"/>
</dbReference>
<sequence length="185" mass="19262">MKRNQPIFVILALASAYALTACAGAPDGGVASRSSSTPALATHSALDAPGQSPVPAQPALPLMVVSKSPNCGCCQLWVEHMEHAGFTIQVVNTDNVNAIKERVGIPYGKGSCHTAEVDGYFVEGHVPADDIKRLLTERPEGKGLVLPGMPAGSPGMELPDGRVQPYVVELVARDGATSAFAHHAD</sequence>
<dbReference type="InterPro" id="IPR036249">
    <property type="entry name" value="Thioredoxin-like_sf"/>
</dbReference>
<organism evidence="2 3">
    <name type="scientific">Lysobacter concretionis Ko07 = DSM 16239</name>
    <dbReference type="NCBI Taxonomy" id="1122185"/>
    <lineage>
        <taxon>Bacteria</taxon>
        <taxon>Pseudomonadati</taxon>
        <taxon>Pseudomonadota</taxon>
        <taxon>Gammaproteobacteria</taxon>
        <taxon>Lysobacterales</taxon>
        <taxon>Lysobacteraceae</taxon>
        <taxon>Novilysobacter</taxon>
    </lineage>
</organism>
<dbReference type="EMBL" id="AVPS01000010">
    <property type="protein sequence ID" value="KGM50845.1"/>
    <property type="molecule type" value="Genomic_DNA"/>
</dbReference>
<reference evidence="2 3" key="1">
    <citation type="submission" date="2013-08" db="EMBL/GenBank/DDBJ databases">
        <title>Genome sequencing of Lysobacter.</title>
        <authorList>
            <person name="Zhang S."/>
            <person name="Wang G."/>
        </authorList>
    </citation>
    <scope>NUCLEOTIDE SEQUENCE [LARGE SCALE GENOMIC DNA]</scope>
    <source>
        <strain evidence="2 3">Ko07</strain>
    </source>
</reference>
<dbReference type="SUPFAM" id="SSF52833">
    <property type="entry name" value="Thioredoxin-like"/>
    <property type="match status" value="1"/>
</dbReference>
<dbReference type="Pfam" id="PF04214">
    <property type="entry name" value="DUF411"/>
    <property type="match status" value="1"/>
</dbReference>
<keyword evidence="1" id="KW-0732">Signal</keyword>